<accession>A0A1W1UYD4</accession>
<dbReference type="STRING" id="656914.SAMN00017405_1123"/>
<protein>
    <submittedName>
        <fullName evidence="2">Uncharacterized protein</fullName>
    </submittedName>
</protein>
<gene>
    <name evidence="2" type="ORF">SAMN00017405_1123</name>
</gene>
<dbReference type="Proteomes" id="UP000192731">
    <property type="component" value="Unassembled WGS sequence"/>
</dbReference>
<name>A0A1W1UYD4_DESTI</name>
<sequence length="52" mass="5771">MSNSNIEKMKRIIAEKKKASAEQGLSGERASKKIGKQQTVVKQHKKGGLFDK</sequence>
<organism evidence="2 3">
    <name type="scientific">Desulfonispora thiosulfatigenes DSM 11270</name>
    <dbReference type="NCBI Taxonomy" id="656914"/>
    <lineage>
        <taxon>Bacteria</taxon>
        <taxon>Bacillati</taxon>
        <taxon>Bacillota</taxon>
        <taxon>Clostridia</taxon>
        <taxon>Eubacteriales</taxon>
        <taxon>Peptococcaceae</taxon>
        <taxon>Desulfonispora</taxon>
    </lineage>
</organism>
<evidence type="ECO:0000256" key="1">
    <source>
        <dbReference type="SAM" id="MobiDB-lite"/>
    </source>
</evidence>
<keyword evidence="3" id="KW-1185">Reference proteome</keyword>
<dbReference type="EMBL" id="FWWT01000013">
    <property type="protein sequence ID" value="SMB86118.1"/>
    <property type="molecule type" value="Genomic_DNA"/>
</dbReference>
<dbReference type="AlphaFoldDB" id="A0A1W1UYD4"/>
<feature type="region of interest" description="Disordered" evidence="1">
    <location>
        <begin position="17"/>
        <end position="52"/>
    </location>
</feature>
<dbReference type="RefSeq" id="WP_200805870.1">
    <property type="nucleotide sequence ID" value="NZ_FWWT01000013.1"/>
</dbReference>
<proteinExistence type="predicted"/>
<feature type="compositionally biased region" description="Basic residues" evidence="1">
    <location>
        <begin position="42"/>
        <end position="52"/>
    </location>
</feature>
<evidence type="ECO:0000313" key="3">
    <source>
        <dbReference type="Proteomes" id="UP000192731"/>
    </source>
</evidence>
<evidence type="ECO:0000313" key="2">
    <source>
        <dbReference type="EMBL" id="SMB86118.1"/>
    </source>
</evidence>
<reference evidence="2 3" key="1">
    <citation type="submission" date="2017-04" db="EMBL/GenBank/DDBJ databases">
        <authorList>
            <person name="Afonso C.L."/>
            <person name="Miller P.J."/>
            <person name="Scott M.A."/>
            <person name="Spackman E."/>
            <person name="Goraichik I."/>
            <person name="Dimitrov K.M."/>
            <person name="Suarez D.L."/>
            <person name="Swayne D.E."/>
        </authorList>
    </citation>
    <scope>NUCLEOTIDE SEQUENCE [LARGE SCALE GENOMIC DNA]</scope>
    <source>
        <strain evidence="2 3">DSM 11270</strain>
    </source>
</reference>